<dbReference type="OrthoDB" id="261740at2"/>
<dbReference type="InterPro" id="IPR006342">
    <property type="entry name" value="FkbM_mtfrase"/>
</dbReference>
<dbReference type="Proteomes" id="UP000318878">
    <property type="component" value="Unassembled WGS sequence"/>
</dbReference>
<organism evidence="2 3">
    <name type="scientific">Blastopirellula retiformator</name>
    <dbReference type="NCBI Taxonomy" id="2527970"/>
    <lineage>
        <taxon>Bacteria</taxon>
        <taxon>Pseudomonadati</taxon>
        <taxon>Planctomycetota</taxon>
        <taxon>Planctomycetia</taxon>
        <taxon>Pirellulales</taxon>
        <taxon>Pirellulaceae</taxon>
        <taxon>Blastopirellula</taxon>
    </lineage>
</organism>
<gene>
    <name evidence="2" type="ORF">Enr8_34560</name>
</gene>
<feature type="domain" description="Methyltransferase FkbM" evidence="1">
    <location>
        <begin position="92"/>
        <end position="250"/>
    </location>
</feature>
<dbReference type="Pfam" id="PF05050">
    <property type="entry name" value="Methyltransf_21"/>
    <property type="match status" value="1"/>
</dbReference>
<protein>
    <recommendedName>
        <fullName evidence="1">Methyltransferase FkbM domain-containing protein</fullName>
    </recommendedName>
</protein>
<accession>A0A5C5UYV4</accession>
<name>A0A5C5UYV4_9BACT</name>
<evidence type="ECO:0000313" key="2">
    <source>
        <dbReference type="EMBL" id="TWT31534.1"/>
    </source>
</evidence>
<keyword evidence="3" id="KW-1185">Reference proteome</keyword>
<dbReference type="AlphaFoldDB" id="A0A5C5UYV4"/>
<evidence type="ECO:0000313" key="3">
    <source>
        <dbReference type="Proteomes" id="UP000318878"/>
    </source>
</evidence>
<dbReference type="SUPFAM" id="SSF53335">
    <property type="entry name" value="S-adenosyl-L-methionine-dependent methyltransferases"/>
    <property type="match status" value="1"/>
</dbReference>
<dbReference type="NCBIfam" id="TIGR01444">
    <property type="entry name" value="fkbM_fam"/>
    <property type="match status" value="1"/>
</dbReference>
<dbReference type="PANTHER" id="PTHR34203:SF15">
    <property type="entry name" value="SLL1173 PROTEIN"/>
    <property type="match status" value="1"/>
</dbReference>
<reference evidence="2 3" key="1">
    <citation type="submission" date="2019-02" db="EMBL/GenBank/DDBJ databases">
        <title>Deep-cultivation of Planctomycetes and their phenomic and genomic characterization uncovers novel biology.</title>
        <authorList>
            <person name="Wiegand S."/>
            <person name="Jogler M."/>
            <person name="Boedeker C."/>
            <person name="Pinto D."/>
            <person name="Vollmers J."/>
            <person name="Rivas-Marin E."/>
            <person name="Kohn T."/>
            <person name="Peeters S.H."/>
            <person name="Heuer A."/>
            <person name="Rast P."/>
            <person name="Oberbeckmann S."/>
            <person name="Bunk B."/>
            <person name="Jeske O."/>
            <person name="Meyerdierks A."/>
            <person name="Storesund J.E."/>
            <person name="Kallscheuer N."/>
            <person name="Luecker S."/>
            <person name="Lage O.M."/>
            <person name="Pohl T."/>
            <person name="Merkel B.J."/>
            <person name="Hornburger P."/>
            <person name="Mueller R.-W."/>
            <person name="Bruemmer F."/>
            <person name="Labrenz M."/>
            <person name="Spormann A.M."/>
            <person name="Op Den Camp H."/>
            <person name="Overmann J."/>
            <person name="Amann R."/>
            <person name="Jetten M.S.M."/>
            <person name="Mascher T."/>
            <person name="Medema M.H."/>
            <person name="Devos D.P."/>
            <person name="Kaster A.-K."/>
            <person name="Ovreas L."/>
            <person name="Rohde M."/>
            <person name="Galperin M.Y."/>
            <person name="Jogler C."/>
        </authorList>
    </citation>
    <scope>NUCLEOTIDE SEQUENCE [LARGE SCALE GENOMIC DNA]</scope>
    <source>
        <strain evidence="2 3">Enr8</strain>
    </source>
</reference>
<proteinExistence type="predicted"/>
<dbReference type="InterPro" id="IPR052514">
    <property type="entry name" value="SAM-dependent_MTase"/>
</dbReference>
<dbReference type="Gene3D" id="3.40.50.150">
    <property type="entry name" value="Vaccinia Virus protein VP39"/>
    <property type="match status" value="1"/>
</dbReference>
<dbReference type="PANTHER" id="PTHR34203">
    <property type="entry name" value="METHYLTRANSFERASE, FKBM FAMILY PROTEIN"/>
    <property type="match status" value="1"/>
</dbReference>
<dbReference type="RefSeq" id="WP_146433717.1">
    <property type="nucleotide sequence ID" value="NZ_SJPF01000004.1"/>
</dbReference>
<sequence length="314" mass="35577">MSLPTFVRNATAACAHCLPPFRGLGTLCNKINSLTLGMGADSLATAKMRDGTTLLVDLTTRTEKWAFYSGQYDGDLISMIVSLLDHDSYFLDVGGNIGFYTVAVASSYRAHKGEGRVIAFEPFASNYQRLESNAQRNALEDYCELYNVGLSDERKECEITLREDFEGGSETGNAAIPVGDEKDKNFRRAPIMLEMLDAFWQEHQYQDRKIDVIKVDIEGHEDYFFRGARTVIEAQRPTILMEVNKPYYQAREVELDSLFLPLIPPDYVLFRPLGSGWTTLQSLHDCQALDNALLVPREKLDLPRYERFRKLADT</sequence>
<dbReference type="InterPro" id="IPR029063">
    <property type="entry name" value="SAM-dependent_MTases_sf"/>
</dbReference>
<evidence type="ECO:0000259" key="1">
    <source>
        <dbReference type="Pfam" id="PF05050"/>
    </source>
</evidence>
<comment type="caution">
    <text evidence="2">The sequence shown here is derived from an EMBL/GenBank/DDBJ whole genome shotgun (WGS) entry which is preliminary data.</text>
</comment>
<dbReference type="EMBL" id="SJPF01000004">
    <property type="protein sequence ID" value="TWT31534.1"/>
    <property type="molecule type" value="Genomic_DNA"/>
</dbReference>